<organism evidence="2 3">
    <name type="scientific">[Clostridium] polysaccharolyticum</name>
    <dbReference type="NCBI Taxonomy" id="29364"/>
    <lineage>
        <taxon>Bacteria</taxon>
        <taxon>Bacillati</taxon>
        <taxon>Bacillota</taxon>
        <taxon>Clostridia</taxon>
        <taxon>Lachnospirales</taxon>
        <taxon>Lachnospiraceae</taxon>
    </lineage>
</organism>
<feature type="domain" description="DUF2344" evidence="1">
    <location>
        <begin position="2"/>
        <end position="206"/>
    </location>
</feature>
<dbReference type="AlphaFoldDB" id="A0A1I0AS46"/>
<proteinExistence type="predicted"/>
<dbReference type="Pfam" id="PF10105">
    <property type="entry name" value="DUF2344"/>
    <property type="match status" value="1"/>
</dbReference>
<gene>
    <name evidence="2" type="ORF">SAMN04487772_10618</name>
</gene>
<protein>
    <submittedName>
        <fullName evidence="2">Radical SAM-linked protein</fullName>
    </submittedName>
</protein>
<evidence type="ECO:0000313" key="2">
    <source>
        <dbReference type="EMBL" id="SES97176.1"/>
    </source>
</evidence>
<dbReference type="NCBIfam" id="TIGR03936">
    <property type="entry name" value="sam_1_link_chp"/>
    <property type="match status" value="1"/>
</dbReference>
<accession>A0A1I0AS46</accession>
<dbReference type="EMBL" id="FOHN01000006">
    <property type="protein sequence ID" value="SES97176.1"/>
    <property type="molecule type" value="Genomic_DNA"/>
</dbReference>
<dbReference type="RefSeq" id="WP_092477201.1">
    <property type="nucleotide sequence ID" value="NZ_FOHN01000006.1"/>
</dbReference>
<dbReference type="OrthoDB" id="9780488at2"/>
<evidence type="ECO:0000259" key="1">
    <source>
        <dbReference type="Pfam" id="PF10105"/>
    </source>
</evidence>
<evidence type="ECO:0000313" key="3">
    <source>
        <dbReference type="Proteomes" id="UP000199800"/>
    </source>
</evidence>
<dbReference type="Proteomes" id="UP000199800">
    <property type="component" value="Unassembled WGS sequence"/>
</dbReference>
<sequence>MKARIKFIKTGSMKFIGHLDVMRYFQKAFRRADIDIAYSQGFNRHQLMSFAQPLGVGLTSDGEYLDVELNSSGSEEEMAARLNAQMNDEIRVVNFHVLSDKGRNAMSIVSAADYEIALKDGYTPVENFEEKFAAFMAQDKIEIEKKTKKSSSLIDIKPFVYQYAFDKESFGKLVKRDYSETVAQQFEAEQKVYVQLVAGSVTNIKPDLVMEAFYQYLGQELNPFSYQYHRLDLYADGEDGTIISLGELKE</sequence>
<name>A0A1I0AS46_9FIRM</name>
<dbReference type="STRING" id="29364.SAMN04487772_10618"/>
<reference evidence="2 3" key="1">
    <citation type="submission" date="2016-10" db="EMBL/GenBank/DDBJ databases">
        <authorList>
            <person name="de Groot N.N."/>
        </authorList>
    </citation>
    <scope>NUCLEOTIDE SEQUENCE [LARGE SCALE GENOMIC DNA]</scope>
    <source>
        <strain evidence="2 3">DSM 1801</strain>
    </source>
</reference>
<dbReference type="InterPro" id="IPR018768">
    <property type="entry name" value="DUF2344"/>
</dbReference>
<keyword evidence="3" id="KW-1185">Reference proteome</keyword>